<reference evidence="4 5" key="1">
    <citation type="journal article" date="2017" name="Mol. Biol. Evol.">
        <title>The 4-celled Tetrabaena socialis nuclear genome reveals the essential components for genetic control of cell number at the origin of multicellularity in the volvocine lineage.</title>
        <authorList>
            <person name="Featherston J."/>
            <person name="Arakaki Y."/>
            <person name="Hanschen E.R."/>
            <person name="Ferris P.J."/>
            <person name="Michod R.E."/>
            <person name="Olson B.J.S.C."/>
            <person name="Nozaki H."/>
            <person name="Durand P.M."/>
        </authorList>
    </citation>
    <scope>NUCLEOTIDE SEQUENCE [LARGE SCALE GENOMIC DNA]</scope>
    <source>
        <strain evidence="4 5">NIES-571</strain>
    </source>
</reference>
<evidence type="ECO:0000313" key="4">
    <source>
        <dbReference type="EMBL" id="PNH11726.1"/>
    </source>
</evidence>
<evidence type="ECO:0000313" key="5">
    <source>
        <dbReference type="Proteomes" id="UP000236333"/>
    </source>
</evidence>
<keyword evidence="3" id="KW-0934">Plastid</keyword>
<evidence type="ECO:0000256" key="3">
    <source>
        <dbReference type="ARBA" id="ARBA00022640"/>
    </source>
</evidence>
<proteinExistence type="predicted"/>
<dbReference type="Proteomes" id="UP000236333">
    <property type="component" value="Unassembled WGS sequence"/>
</dbReference>
<dbReference type="AlphaFoldDB" id="A0A2J8AGV6"/>
<protein>
    <submittedName>
        <fullName evidence="4">Carotene biosynthesis-related protein CBR, chloroplastic</fullName>
    </submittedName>
</protein>
<dbReference type="Pfam" id="PF00504">
    <property type="entry name" value="Chloroa_b-bind"/>
    <property type="match status" value="1"/>
</dbReference>
<dbReference type="GO" id="GO:0009507">
    <property type="term" value="C:chloroplast"/>
    <property type="evidence" value="ECO:0007669"/>
    <property type="project" value="UniProtKB-SubCell"/>
</dbReference>
<dbReference type="EMBL" id="PGGS01000023">
    <property type="protein sequence ID" value="PNH11726.1"/>
    <property type="molecule type" value="Genomic_DNA"/>
</dbReference>
<gene>
    <name evidence="4" type="ORF">TSOC_001434</name>
</gene>
<dbReference type="Gene3D" id="1.10.3460.10">
    <property type="entry name" value="Chlorophyll a/b binding protein domain"/>
    <property type="match status" value="1"/>
</dbReference>
<evidence type="ECO:0000256" key="2">
    <source>
        <dbReference type="ARBA" id="ARBA00022528"/>
    </source>
</evidence>
<dbReference type="InterPro" id="IPR022796">
    <property type="entry name" value="Chloroa_b-bind"/>
</dbReference>
<dbReference type="OrthoDB" id="513190at2759"/>
<comment type="caution">
    <text evidence="4">The sequence shown here is derived from an EMBL/GenBank/DDBJ whole genome shotgun (WGS) entry which is preliminary data.</text>
</comment>
<evidence type="ECO:0000256" key="1">
    <source>
        <dbReference type="ARBA" id="ARBA00004229"/>
    </source>
</evidence>
<comment type="subcellular location">
    <subcellularLocation>
        <location evidence="1">Plastid</location>
        <location evidence="1">Chloroplast</location>
    </subcellularLocation>
</comment>
<dbReference type="SUPFAM" id="SSF103511">
    <property type="entry name" value="Chlorophyll a-b binding protein"/>
    <property type="match status" value="1"/>
</dbReference>
<accession>A0A2J8AGV6</accession>
<keyword evidence="5" id="KW-1185">Reference proteome</keyword>
<organism evidence="4 5">
    <name type="scientific">Tetrabaena socialis</name>
    <dbReference type="NCBI Taxonomy" id="47790"/>
    <lineage>
        <taxon>Eukaryota</taxon>
        <taxon>Viridiplantae</taxon>
        <taxon>Chlorophyta</taxon>
        <taxon>core chlorophytes</taxon>
        <taxon>Chlorophyceae</taxon>
        <taxon>CS clade</taxon>
        <taxon>Chlamydomonadales</taxon>
        <taxon>Tetrabaenaceae</taxon>
        <taxon>Tetrabaena</taxon>
    </lineage>
</organism>
<name>A0A2J8AGV6_9CHLO</name>
<keyword evidence="2" id="KW-0150">Chloroplast</keyword>
<sequence length="198" mass="21065">MNVMMQKSALRGVAAQQRTRRSLVCRAEDASAPSTSSSIKTPEWVPEQAAPVLKFLVSTDYKLEDSDIYNKYVKTYVDTSLFKSATGWKALPETINGRAAMLGFVAGAGAEIFGAGSILSQLSGAPQPVLVVLGLVIASSIIPIYKGTEGDYLSSLRDTYGMPEGVFTEANELLHGRLAMLGLTSLIAIEMVSGSALL</sequence>